<sequence length="257" mass="29428">MTLMKNKLYRPFLATAICLLTLTACQEKTPKVYTEADINIIPKIEKVQINPGVFEFNENTTFVVSNDEQKNAATLLQDKFKLAANWDLAITDASEKSNIISFKEDKNLAEETYKLTVTDAQITIEASGNSGYLYAVQSLRQLLPTAIESKNVVSDISWEIPNIEIEDSPRFQYRGLMLDLSRHFFDAAYIKETIDAISMLKMNVLHLHLVDDQGWRIEIKKYPKLTEVGAWRVDQEDIPWNSRTKNSLMIKQLTVVF</sequence>
<dbReference type="InterPro" id="IPR029018">
    <property type="entry name" value="Hex-like_dom2"/>
</dbReference>
<dbReference type="Gene3D" id="3.20.20.80">
    <property type="entry name" value="Glycosidases"/>
    <property type="match status" value="1"/>
</dbReference>
<dbReference type="PANTHER" id="PTHR22600:SF57">
    <property type="entry name" value="BETA-N-ACETYLHEXOSAMINIDASE"/>
    <property type="match status" value="1"/>
</dbReference>
<dbReference type="Pfam" id="PF02838">
    <property type="entry name" value="Glyco_hydro_20b"/>
    <property type="match status" value="1"/>
</dbReference>
<feature type="domain" description="Glycoside hydrolase family 20 catalytic" evidence="6">
    <location>
        <begin position="171"/>
        <end position="237"/>
    </location>
</feature>
<comment type="catalytic activity">
    <reaction evidence="1">
        <text>Hydrolysis of terminal non-reducing N-acetyl-D-hexosamine residues in N-acetyl-beta-D-hexosaminides.</text>
        <dbReference type="EC" id="3.2.1.52"/>
    </reaction>
</comment>
<evidence type="ECO:0000256" key="4">
    <source>
        <dbReference type="ARBA" id="ARBA00022801"/>
    </source>
</evidence>
<evidence type="ECO:0000256" key="1">
    <source>
        <dbReference type="ARBA" id="ARBA00001231"/>
    </source>
</evidence>
<evidence type="ECO:0000256" key="3">
    <source>
        <dbReference type="ARBA" id="ARBA00012663"/>
    </source>
</evidence>
<organism evidence="8 9">
    <name type="scientific">Algibacter lectus</name>
    <dbReference type="NCBI Taxonomy" id="221126"/>
    <lineage>
        <taxon>Bacteria</taxon>
        <taxon>Pseudomonadati</taxon>
        <taxon>Bacteroidota</taxon>
        <taxon>Flavobacteriia</taxon>
        <taxon>Flavobacteriales</taxon>
        <taxon>Flavobacteriaceae</taxon>
        <taxon>Algibacter</taxon>
    </lineage>
</organism>
<comment type="similarity">
    <text evidence="2">Belongs to the glycosyl hydrolase 20 family.</text>
</comment>
<proteinExistence type="inferred from homology"/>
<name>A0A090VHR4_9FLAO</name>
<dbReference type="InterPro" id="IPR015883">
    <property type="entry name" value="Glyco_hydro_20_cat"/>
</dbReference>
<evidence type="ECO:0000313" key="8">
    <source>
        <dbReference type="EMBL" id="GAL64296.1"/>
    </source>
</evidence>
<comment type="caution">
    <text evidence="8">The sequence shown here is derived from an EMBL/GenBank/DDBJ whole genome shotgun (WGS) entry which is preliminary data.</text>
</comment>
<gene>
    <name evidence="8" type="ORF">JCM19300_922</name>
</gene>
<dbReference type="InterPro" id="IPR017853">
    <property type="entry name" value="GH"/>
</dbReference>
<protein>
    <recommendedName>
        <fullName evidence="3">beta-N-acetylhexosaminidase</fullName>
        <ecNumber evidence="3">3.2.1.52</ecNumber>
    </recommendedName>
</protein>
<keyword evidence="4 8" id="KW-0378">Hydrolase</keyword>
<evidence type="ECO:0000256" key="2">
    <source>
        <dbReference type="ARBA" id="ARBA00006285"/>
    </source>
</evidence>
<dbReference type="GO" id="GO:0016020">
    <property type="term" value="C:membrane"/>
    <property type="evidence" value="ECO:0007669"/>
    <property type="project" value="TreeGrafter"/>
</dbReference>
<dbReference type="PROSITE" id="PS51257">
    <property type="entry name" value="PROKAR_LIPOPROTEIN"/>
    <property type="match status" value="1"/>
</dbReference>
<dbReference type="InterPro" id="IPR025705">
    <property type="entry name" value="Beta_hexosaminidase_sua/sub"/>
</dbReference>
<reference evidence="8 9" key="1">
    <citation type="journal article" date="2014" name="Genome Announc.">
        <title>Draft Genome Sequences of Marine Flavobacterium Algibacter lectus Strains SS8 and NR4.</title>
        <authorList>
            <person name="Takatani N."/>
            <person name="Nakanishi M."/>
            <person name="Meirelles P."/>
            <person name="Mino S."/>
            <person name="Suda W."/>
            <person name="Oshima K."/>
            <person name="Hattori M."/>
            <person name="Ohkuma M."/>
            <person name="Hosokawa M."/>
            <person name="Miyashita K."/>
            <person name="Thompson F.L."/>
            <person name="Niwa A."/>
            <person name="Sawabe T."/>
            <person name="Sawabe T."/>
        </authorList>
    </citation>
    <scope>NUCLEOTIDE SEQUENCE [LARGE SCALE GENOMIC DNA]</scope>
    <source>
        <strain evidence="8 9">JCM 19300</strain>
    </source>
</reference>
<dbReference type="GO" id="GO:0030203">
    <property type="term" value="P:glycosaminoglycan metabolic process"/>
    <property type="evidence" value="ECO:0007669"/>
    <property type="project" value="TreeGrafter"/>
</dbReference>
<dbReference type="Gene3D" id="3.30.379.10">
    <property type="entry name" value="Chitobiase/beta-hexosaminidase domain 2-like"/>
    <property type="match status" value="1"/>
</dbReference>
<dbReference type="EMBL" id="BBNQ01000017">
    <property type="protein sequence ID" value="GAL64296.1"/>
    <property type="molecule type" value="Genomic_DNA"/>
</dbReference>
<evidence type="ECO:0000259" key="6">
    <source>
        <dbReference type="Pfam" id="PF00728"/>
    </source>
</evidence>
<dbReference type="InterPro" id="IPR015882">
    <property type="entry name" value="HEX_bac_N"/>
</dbReference>
<dbReference type="SUPFAM" id="SSF51445">
    <property type="entry name" value="(Trans)glycosidases"/>
    <property type="match status" value="1"/>
</dbReference>
<dbReference type="GO" id="GO:0005975">
    <property type="term" value="P:carbohydrate metabolic process"/>
    <property type="evidence" value="ECO:0007669"/>
    <property type="project" value="InterPro"/>
</dbReference>
<evidence type="ECO:0000259" key="7">
    <source>
        <dbReference type="Pfam" id="PF02838"/>
    </source>
</evidence>
<dbReference type="EC" id="3.2.1.52" evidence="3"/>
<dbReference type="PANTHER" id="PTHR22600">
    <property type="entry name" value="BETA-HEXOSAMINIDASE"/>
    <property type="match status" value="1"/>
</dbReference>
<dbReference type="Pfam" id="PF00728">
    <property type="entry name" value="Glyco_hydro_20"/>
    <property type="match status" value="1"/>
</dbReference>
<dbReference type="GO" id="GO:0004563">
    <property type="term" value="F:beta-N-acetylhexosaminidase activity"/>
    <property type="evidence" value="ECO:0007669"/>
    <property type="project" value="UniProtKB-EC"/>
</dbReference>
<dbReference type="Proteomes" id="UP000029644">
    <property type="component" value="Unassembled WGS sequence"/>
</dbReference>
<accession>A0A090VHR4</accession>
<dbReference type="AlphaFoldDB" id="A0A090VHR4"/>
<evidence type="ECO:0000313" key="9">
    <source>
        <dbReference type="Proteomes" id="UP000029644"/>
    </source>
</evidence>
<feature type="domain" description="Beta-hexosaminidase bacterial type N-terminal" evidence="7">
    <location>
        <begin position="38"/>
        <end position="167"/>
    </location>
</feature>
<dbReference type="SUPFAM" id="SSF55545">
    <property type="entry name" value="beta-N-acetylhexosaminidase-like domain"/>
    <property type="match status" value="1"/>
</dbReference>
<keyword evidence="5 8" id="KW-0326">Glycosidase</keyword>
<evidence type="ECO:0000256" key="5">
    <source>
        <dbReference type="ARBA" id="ARBA00023295"/>
    </source>
</evidence>
<dbReference type="PRINTS" id="PR00738">
    <property type="entry name" value="GLHYDRLASE20"/>
</dbReference>